<evidence type="ECO:0000313" key="5">
    <source>
        <dbReference type="Proteomes" id="UP001178507"/>
    </source>
</evidence>
<dbReference type="InterPro" id="IPR002110">
    <property type="entry name" value="Ankyrin_rpt"/>
</dbReference>
<dbReference type="Proteomes" id="UP001178507">
    <property type="component" value="Unassembled WGS sequence"/>
</dbReference>
<dbReference type="PANTHER" id="PTHR24198:SF165">
    <property type="entry name" value="ANKYRIN REPEAT-CONTAINING PROTEIN-RELATED"/>
    <property type="match status" value="1"/>
</dbReference>
<dbReference type="EMBL" id="CAUJNA010001979">
    <property type="protein sequence ID" value="CAJ1389992.1"/>
    <property type="molecule type" value="Genomic_DNA"/>
</dbReference>
<dbReference type="Gene3D" id="1.25.40.20">
    <property type="entry name" value="Ankyrin repeat-containing domain"/>
    <property type="match status" value="2"/>
</dbReference>
<evidence type="ECO:0000313" key="4">
    <source>
        <dbReference type="EMBL" id="CAJ1389992.1"/>
    </source>
</evidence>
<dbReference type="SMART" id="SM00248">
    <property type="entry name" value="ANK"/>
    <property type="match status" value="6"/>
</dbReference>
<dbReference type="Pfam" id="PF00023">
    <property type="entry name" value="Ank"/>
    <property type="match status" value="1"/>
</dbReference>
<evidence type="ECO:0000256" key="3">
    <source>
        <dbReference type="PROSITE-ProRule" id="PRU00023"/>
    </source>
</evidence>
<organism evidence="4 5">
    <name type="scientific">Effrenium voratum</name>
    <dbReference type="NCBI Taxonomy" id="2562239"/>
    <lineage>
        <taxon>Eukaryota</taxon>
        <taxon>Sar</taxon>
        <taxon>Alveolata</taxon>
        <taxon>Dinophyceae</taxon>
        <taxon>Suessiales</taxon>
        <taxon>Symbiodiniaceae</taxon>
        <taxon>Effrenium</taxon>
    </lineage>
</organism>
<feature type="repeat" description="ANK" evidence="3">
    <location>
        <begin position="330"/>
        <end position="362"/>
    </location>
</feature>
<comment type="caution">
    <text evidence="4">The sequence shown here is derived from an EMBL/GenBank/DDBJ whole genome shotgun (WGS) entry which is preliminary data.</text>
</comment>
<dbReference type="PROSITE" id="PS50297">
    <property type="entry name" value="ANK_REP_REGION"/>
    <property type="match status" value="1"/>
</dbReference>
<evidence type="ECO:0000256" key="1">
    <source>
        <dbReference type="ARBA" id="ARBA00022737"/>
    </source>
</evidence>
<dbReference type="PANTHER" id="PTHR24198">
    <property type="entry name" value="ANKYRIN REPEAT AND PROTEIN KINASE DOMAIN-CONTAINING PROTEIN"/>
    <property type="match status" value="1"/>
</dbReference>
<protein>
    <submittedName>
        <fullName evidence="4">Uncharacterized protein</fullName>
    </submittedName>
</protein>
<keyword evidence="5" id="KW-1185">Reference proteome</keyword>
<name>A0AA36N594_9DINO</name>
<proteinExistence type="predicted"/>
<dbReference type="InterPro" id="IPR036770">
    <property type="entry name" value="Ankyrin_rpt-contain_sf"/>
</dbReference>
<accession>A0AA36N594</accession>
<sequence length="615" mass="67887">MSCCGLGGRQAALLSHFSAALEKADGEQQIRMLFPMYTVSLEVFFGMRELQPHEALKAQGLLSRFDARMGNAAFVSHQWLGVDHPDPEGKQMRILQAALQHAMSDMEHIPLDIMTQVVIPTLKPMPTSELRTAPLFLWYDYFSCPQCRAGEQTDLSKAISSIPVYVAQCTFFFVVCPVLEGEASVLSPITWSRRGWCRLERACCELGQKQPWIVVKGPKSLEQVRCPAASMGSGPVGEGEFSLAEDKTKLAPLLLPMLRRALRRYLQDQDFVGFRLLLNEQSVYLRELGVEEFCKPVPSSASSGSRVQSFVVEEFLHQNGFSSVCERDSGGWLPLHYAALSGDEQVVQGLLARRANPNQKTTKDQQHLGLPRLVSALAISSFFRHHDAMQVLISARAKLTSSKATLTPLIAAAVANSPEAVRRLCDARCSPHHRNLLGSTAFEVACAHNSTEAMEELYLQTGGRGIDMSLTLHCAIMHHGGTAPVVQRLVEWKADVNDQSFTWWKLGVRLVLVAKHQALQYRLGSTSPMLPKMMYHSSRGATPLMMTILTSQHEGAAALVAAGARLDLRHSGGWNAEDFAKDQPVPDFLQKAFKGSVEECRRVAAAALRQALVEL</sequence>
<dbReference type="GO" id="GO:0005737">
    <property type="term" value="C:cytoplasm"/>
    <property type="evidence" value="ECO:0007669"/>
    <property type="project" value="TreeGrafter"/>
</dbReference>
<dbReference type="AlphaFoldDB" id="A0AA36N594"/>
<dbReference type="Pfam" id="PF12796">
    <property type="entry name" value="Ank_2"/>
    <property type="match status" value="1"/>
</dbReference>
<keyword evidence="1" id="KW-0677">Repeat</keyword>
<reference evidence="4" key="1">
    <citation type="submission" date="2023-08" db="EMBL/GenBank/DDBJ databases">
        <authorList>
            <person name="Chen Y."/>
            <person name="Shah S."/>
            <person name="Dougan E. K."/>
            <person name="Thang M."/>
            <person name="Chan C."/>
        </authorList>
    </citation>
    <scope>NUCLEOTIDE SEQUENCE</scope>
</reference>
<dbReference type="PROSITE" id="PS50088">
    <property type="entry name" value="ANK_REPEAT"/>
    <property type="match status" value="1"/>
</dbReference>
<dbReference type="SUPFAM" id="SSF48403">
    <property type="entry name" value="Ankyrin repeat"/>
    <property type="match status" value="1"/>
</dbReference>
<gene>
    <name evidence="4" type="ORF">EVOR1521_LOCUS15505</name>
</gene>
<keyword evidence="2 3" id="KW-0040">ANK repeat</keyword>
<evidence type="ECO:0000256" key="2">
    <source>
        <dbReference type="ARBA" id="ARBA00023043"/>
    </source>
</evidence>